<accession>A0A5E7AZ85</accession>
<dbReference type="EMBL" id="CABVHP010000002">
    <property type="protein sequence ID" value="VVN79433.1"/>
    <property type="molecule type" value="Genomic_DNA"/>
</dbReference>
<protein>
    <recommendedName>
        <fullName evidence="5">HTH tetR-type domain-containing protein</fullName>
    </recommendedName>
</protein>
<evidence type="ECO:0000313" key="6">
    <source>
        <dbReference type="EMBL" id="VVN79433.1"/>
    </source>
</evidence>
<gene>
    <name evidence="6" type="ORF">PS704_00980</name>
</gene>
<dbReference type="SUPFAM" id="SSF48498">
    <property type="entry name" value="Tetracyclin repressor-like, C-terminal domain"/>
    <property type="match status" value="1"/>
</dbReference>
<dbReference type="SUPFAM" id="SSF46689">
    <property type="entry name" value="Homeodomain-like"/>
    <property type="match status" value="1"/>
</dbReference>
<feature type="DNA-binding region" description="H-T-H motif" evidence="4">
    <location>
        <begin position="40"/>
        <end position="59"/>
    </location>
</feature>
<name>A0A5E7AZ85_PSEFL</name>
<organism evidence="6 7">
    <name type="scientific">Pseudomonas fluorescens</name>
    <dbReference type="NCBI Taxonomy" id="294"/>
    <lineage>
        <taxon>Bacteria</taxon>
        <taxon>Pseudomonadati</taxon>
        <taxon>Pseudomonadota</taxon>
        <taxon>Gammaproteobacteria</taxon>
        <taxon>Pseudomonadales</taxon>
        <taxon>Pseudomonadaceae</taxon>
        <taxon>Pseudomonas</taxon>
    </lineage>
</organism>
<dbReference type="Proteomes" id="UP000326557">
    <property type="component" value="Unassembled WGS sequence"/>
</dbReference>
<keyword evidence="2 4" id="KW-0238">DNA-binding</keyword>
<dbReference type="InterPro" id="IPR036271">
    <property type="entry name" value="Tet_transcr_reg_TetR-rel_C_sf"/>
</dbReference>
<sequence length="214" mass="23525">MLFFQEYPSHMESPRQVAKRQSILKVATDMFLSEGYSGVSVDGIIANIGGSKRTIYSYFGDKEGLFTAMIEQLCEENVSPLTHVDLKHSSLHEALSTIARIFLDVVLSPRTIALHRLIVAEALRAPQAARSFFDAAPATAYNCLAGYFTWAQEAGLISPGNAHTRAVIFLDALTGDLQLRCLLGLRELPSQAESEHLITEAISIFTNGLLPKDR</sequence>
<dbReference type="PRINTS" id="PR00455">
    <property type="entry name" value="HTHTETR"/>
</dbReference>
<dbReference type="Gene3D" id="1.10.357.10">
    <property type="entry name" value="Tetracycline Repressor, domain 2"/>
    <property type="match status" value="1"/>
</dbReference>
<evidence type="ECO:0000256" key="1">
    <source>
        <dbReference type="ARBA" id="ARBA00023015"/>
    </source>
</evidence>
<dbReference type="FunFam" id="1.10.10.60:FF:000141">
    <property type="entry name" value="TetR family transcriptional regulator"/>
    <property type="match status" value="1"/>
</dbReference>
<keyword evidence="3" id="KW-0804">Transcription</keyword>
<dbReference type="InterPro" id="IPR050109">
    <property type="entry name" value="HTH-type_TetR-like_transc_reg"/>
</dbReference>
<dbReference type="InterPro" id="IPR001647">
    <property type="entry name" value="HTH_TetR"/>
</dbReference>
<proteinExistence type="predicted"/>
<dbReference type="PROSITE" id="PS50977">
    <property type="entry name" value="HTH_TETR_2"/>
    <property type="match status" value="1"/>
</dbReference>
<dbReference type="PANTHER" id="PTHR30055:SF146">
    <property type="entry name" value="HTH-TYPE TRANSCRIPTIONAL DUAL REGULATOR CECR"/>
    <property type="match status" value="1"/>
</dbReference>
<dbReference type="AlphaFoldDB" id="A0A5E7AZ85"/>
<evidence type="ECO:0000256" key="2">
    <source>
        <dbReference type="ARBA" id="ARBA00023125"/>
    </source>
</evidence>
<reference evidence="6 7" key="1">
    <citation type="submission" date="2019-09" db="EMBL/GenBank/DDBJ databases">
        <authorList>
            <person name="Chandra G."/>
            <person name="Truman W A."/>
        </authorList>
    </citation>
    <scope>NUCLEOTIDE SEQUENCE [LARGE SCALE GENOMIC DNA]</scope>
    <source>
        <strain evidence="6">PS704</strain>
    </source>
</reference>
<dbReference type="Pfam" id="PF14246">
    <property type="entry name" value="TetR_C_7"/>
    <property type="match status" value="1"/>
</dbReference>
<dbReference type="PANTHER" id="PTHR30055">
    <property type="entry name" value="HTH-TYPE TRANSCRIPTIONAL REGULATOR RUTR"/>
    <property type="match status" value="1"/>
</dbReference>
<dbReference type="InterPro" id="IPR009057">
    <property type="entry name" value="Homeodomain-like_sf"/>
</dbReference>
<dbReference type="InterPro" id="IPR039536">
    <property type="entry name" value="TetR_C_Proteobacteria"/>
</dbReference>
<dbReference type="Pfam" id="PF00440">
    <property type="entry name" value="TetR_N"/>
    <property type="match status" value="1"/>
</dbReference>
<keyword evidence="1" id="KW-0805">Transcription regulation</keyword>
<evidence type="ECO:0000256" key="4">
    <source>
        <dbReference type="PROSITE-ProRule" id="PRU00335"/>
    </source>
</evidence>
<evidence type="ECO:0000259" key="5">
    <source>
        <dbReference type="PROSITE" id="PS50977"/>
    </source>
</evidence>
<evidence type="ECO:0000256" key="3">
    <source>
        <dbReference type="ARBA" id="ARBA00023163"/>
    </source>
</evidence>
<feature type="domain" description="HTH tetR-type" evidence="5">
    <location>
        <begin position="17"/>
        <end position="77"/>
    </location>
</feature>
<dbReference type="GO" id="GO:0003700">
    <property type="term" value="F:DNA-binding transcription factor activity"/>
    <property type="evidence" value="ECO:0007669"/>
    <property type="project" value="TreeGrafter"/>
</dbReference>
<dbReference type="Gene3D" id="1.10.10.60">
    <property type="entry name" value="Homeodomain-like"/>
    <property type="match status" value="1"/>
</dbReference>
<evidence type="ECO:0000313" key="7">
    <source>
        <dbReference type="Proteomes" id="UP000326557"/>
    </source>
</evidence>
<dbReference type="GO" id="GO:0000976">
    <property type="term" value="F:transcription cis-regulatory region binding"/>
    <property type="evidence" value="ECO:0007669"/>
    <property type="project" value="TreeGrafter"/>
</dbReference>